<feature type="binding site" evidence="2">
    <location>
        <position position="17"/>
    </location>
    <ligand>
        <name>Zn(2+)</name>
        <dbReference type="ChEBI" id="CHEBI:29105"/>
    </ligand>
</feature>
<feature type="binding site" evidence="2">
    <location>
        <position position="67"/>
    </location>
    <ligand>
        <name>Zn(2+)</name>
        <dbReference type="ChEBI" id="CHEBI:29105"/>
    </ligand>
</feature>
<dbReference type="HOGENOM" id="CLU_586918_0_0_1"/>
<evidence type="ECO:0000313" key="7">
    <source>
        <dbReference type="Proteomes" id="UP000682892"/>
    </source>
</evidence>
<dbReference type="Proteomes" id="UP000682892">
    <property type="component" value="Unassembled WGS sequence"/>
</dbReference>
<evidence type="ECO:0000259" key="4">
    <source>
        <dbReference type="PROSITE" id="PS50157"/>
    </source>
</evidence>
<dbReference type="Gene3D" id="3.40.1800.20">
    <property type="match status" value="1"/>
</dbReference>
<evidence type="ECO:0000256" key="3">
    <source>
        <dbReference type="SAM" id="MobiDB-lite"/>
    </source>
</evidence>
<evidence type="ECO:0000259" key="5">
    <source>
        <dbReference type="PROSITE" id="PS51915"/>
    </source>
</evidence>
<dbReference type="Pfam" id="PF07776">
    <property type="entry name" value="zf-AD"/>
    <property type="match status" value="1"/>
</dbReference>
<feature type="domain" description="ZAD" evidence="5">
    <location>
        <begin position="15"/>
        <end position="94"/>
    </location>
</feature>
<feature type="region of interest" description="Disordered" evidence="3">
    <location>
        <begin position="266"/>
        <end position="301"/>
    </location>
</feature>
<feature type="region of interest" description="Disordered" evidence="3">
    <location>
        <begin position="327"/>
        <end position="357"/>
    </location>
</feature>
<protein>
    <submittedName>
        <fullName evidence="6">AAEL003338-PA</fullName>
    </submittedName>
</protein>
<evidence type="ECO:0000256" key="2">
    <source>
        <dbReference type="PROSITE-ProRule" id="PRU01263"/>
    </source>
</evidence>
<name>Q17FQ3_AEDAE</name>
<dbReference type="GO" id="GO:0005634">
    <property type="term" value="C:nucleus"/>
    <property type="evidence" value="ECO:0007669"/>
    <property type="project" value="InterPro"/>
</dbReference>
<keyword evidence="1" id="KW-0863">Zinc-finger</keyword>
<dbReference type="eggNOG" id="ENOG502T8VZ">
    <property type="taxonomic scope" value="Eukaryota"/>
</dbReference>
<dbReference type="Pfam" id="PF00096">
    <property type="entry name" value="zf-C2H2"/>
    <property type="match status" value="1"/>
</dbReference>
<reference evidence="6" key="1">
    <citation type="submission" date="2005-10" db="EMBL/GenBank/DDBJ databases">
        <authorList>
            <person name="Loftus B.J."/>
            <person name="Nene V.M."/>
            <person name="Hannick L.I."/>
            <person name="Bidwell S."/>
            <person name="Haas B."/>
            <person name="Amedeo P."/>
            <person name="Orvis J."/>
            <person name="Wortman J.R."/>
            <person name="White O.R."/>
            <person name="Salzberg S."/>
            <person name="Shumway M."/>
            <person name="Koo H."/>
            <person name="Zhao Y."/>
            <person name="Holmes M."/>
            <person name="Miller J."/>
            <person name="Schatz M."/>
            <person name="Pop M."/>
            <person name="Pai G."/>
            <person name="Utterback T."/>
            <person name="Rogers Y.-H."/>
            <person name="Kravitz S."/>
            <person name="Fraser C.M."/>
        </authorList>
    </citation>
    <scope>NUCLEOTIDE SEQUENCE</scope>
    <source>
        <strain evidence="6">Liverpool</strain>
    </source>
</reference>
<feature type="compositionally biased region" description="Polar residues" evidence="3">
    <location>
        <begin position="268"/>
        <end position="280"/>
    </location>
</feature>
<dbReference type="InterPro" id="IPR012934">
    <property type="entry name" value="Znf_AD"/>
</dbReference>
<evidence type="ECO:0000313" key="6">
    <source>
        <dbReference type="EMBL" id="EAT45371.1"/>
    </source>
</evidence>
<organism evidence="6 7">
    <name type="scientific">Aedes aegypti</name>
    <name type="common">Yellowfever mosquito</name>
    <name type="synonym">Culex aegypti</name>
    <dbReference type="NCBI Taxonomy" id="7159"/>
    <lineage>
        <taxon>Eukaryota</taxon>
        <taxon>Metazoa</taxon>
        <taxon>Ecdysozoa</taxon>
        <taxon>Arthropoda</taxon>
        <taxon>Hexapoda</taxon>
        <taxon>Insecta</taxon>
        <taxon>Pterygota</taxon>
        <taxon>Neoptera</taxon>
        <taxon>Endopterygota</taxon>
        <taxon>Diptera</taxon>
        <taxon>Nematocera</taxon>
        <taxon>Culicoidea</taxon>
        <taxon>Culicidae</taxon>
        <taxon>Culicinae</taxon>
        <taxon>Aedini</taxon>
        <taxon>Aedes</taxon>
        <taxon>Stegomyia</taxon>
    </lineage>
</organism>
<feature type="binding site" evidence="2">
    <location>
        <position position="70"/>
    </location>
    <ligand>
        <name>Zn(2+)</name>
        <dbReference type="ChEBI" id="CHEBI:29105"/>
    </ligand>
</feature>
<feature type="binding site" evidence="2">
    <location>
        <position position="20"/>
    </location>
    <ligand>
        <name>Zn(2+)</name>
        <dbReference type="ChEBI" id="CHEBI:29105"/>
    </ligand>
</feature>
<proteinExistence type="predicted"/>
<dbReference type="InterPro" id="IPR013087">
    <property type="entry name" value="Znf_C2H2_type"/>
</dbReference>
<dbReference type="SMART" id="SM00355">
    <property type="entry name" value="ZnF_C2H2"/>
    <property type="match status" value="2"/>
</dbReference>
<keyword evidence="2" id="KW-0479">Metal-binding</keyword>
<feature type="compositionally biased region" description="Polar residues" evidence="3">
    <location>
        <begin position="292"/>
        <end position="301"/>
    </location>
</feature>
<dbReference type="SMART" id="SM00868">
    <property type="entry name" value="zf-AD"/>
    <property type="match status" value="1"/>
</dbReference>
<feature type="domain" description="C2H2-type" evidence="4">
    <location>
        <begin position="358"/>
        <end position="386"/>
    </location>
</feature>
<reference evidence="6" key="2">
    <citation type="journal article" date="2007" name="Science">
        <title>Genome sequence of Aedes aegypti, a major arbovirus vector.</title>
        <authorList>
            <person name="Nene V."/>
            <person name="Wortman J.R."/>
            <person name="Lawson D."/>
            <person name="Haas B."/>
            <person name="Kodira C."/>
            <person name="Tu Z.J."/>
            <person name="Loftus B."/>
            <person name="Xi Z."/>
            <person name="Megy K."/>
            <person name="Grabherr M."/>
            <person name="Ren Q."/>
            <person name="Zdobnov E.M."/>
            <person name="Lobo N.F."/>
            <person name="Campbell K.S."/>
            <person name="Brown S.E."/>
            <person name="Bonaldo M.F."/>
            <person name="Zhu J."/>
            <person name="Sinkins S.P."/>
            <person name="Hogenkamp D.G."/>
            <person name="Amedeo P."/>
            <person name="Arensburger P."/>
            <person name="Atkinson P.W."/>
            <person name="Bidwell S."/>
            <person name="Biedler J."/>
            <person name="Birney E."/>
            <person name="Bruggner R.V."/>
            <person name="Costas J."/>
            <person name="Coy M.R."/>
            <person name="Crabtree J."/>
            <person name="Crawford M."/>
            <person name="Debruyn B."/>
            <person name="Decaprio D."/>
            <person name="Eiglmeier K."/>
            <person name="Eisenstadt E."/>
            <person name="El-Dorry H."/>
            <person name="Gelbart W.M."/>
            <person name="Gomes S.L."/>
            <person name="Hammond M."/>
            <person name="Hannick L.I."/>
            <person name="Hogan J.R."/>
            <person name="Holmes M.H."/>
            <person name="Jaffe D."/>
            <person name="Johnston J.S."/>
            <person name="Kennedy R.C."/>
            <person name="Koo H."/>
            <person name="Kravitz S."/>
            <person name="Kriventseva E.V."/>
            <person name="Kulp D."/>
            <person name="Labutti K."/>
            <person name="Lee E."/>
            <person name="Li S."/>
            <person name="Lovin D.D."/>
            <person name="Mao C."/>
            <person name="Mauceli E."/>
            <person name="Menck C.F."/>
            <person name="Miller J.R."/>
            <person name="Montgomery P."/>
            <person name="Mori A."/>
            <person name="Nascimento A.L."/>
            <person name="Naveira H.F."/>
            <person name="Nusbaum C."/>
            <person name="O'leary S."/>
            <person name="Orvis J."/>
            <person name="Pertea M."/>
            <person name="Quesneville H."/>
            <person name="Reidenbach K.R."/>
            <person name="Rogers Y.H."/>
            <person name="Roth C.W."/>
            <person name="Schneider J.R."/>
            <person name="Schatz M."/>
            <person name="Shumway M."/>
            <person name="Stanke M."/>
            <person name="Stinson E.O."/>
            <person name="Tubio J.M."/>
            <person name="Vanzee J.P."/>
            <person name="Verjovski-Almeida S."/>
            <person name="Werner D."/>
            <person name="White O."/>
            <person name="Wyder S."/>
            <person name="Zeng Q."/>
            <person name="Zhao Q."/>
            <person name="Zhao Y."/>
            <person name="Hill C.A."/>
            <person name="Raikhel A.S."/>
            <person name="Soares M.B."/>
            <person name="Knudson D.L."/>
            <person name="Lee N.H."/>
            <person name="Galagan J."/>
            <person name="Salzberg S.L."/>
            <person name="Paulsen I.T."/>
            <person name="Dimopoulos G."/>
            <person name="Collins F.H."/>
            <person name="Birren B."/>
            <person name="Fraser-Liggett C.M."/>
            <person name="Severson D.W."/>
        </authorList>
    </citation>
    <scope>NUCLEOTIDE SEQUENCE [LARGE SCALE GENOMIC DNA]</scope>
    <source>
        <strain evidence="6">Liverpool</strain>
    </source>
</reference>
<dbReference type="PaxDb" id="7159-AAEL003338-PA"/>
<gene>
    <name evidence="6" type="ORF">AaeL_AAEL003338</name>
</gene>
<evidence type="ECO:0000256" key="1">
    <source>
        <dbReference type="PROSITE-ProRule" id="PRU00042"/>
    </source>
</evidence>
<dbReference type="PROSITE" id="PS50157">
    <property type="entry name" value="ZINC_FINGER_C2H2_2"/>
    <property type="match status" value="1"/>
</dbReference>
<accession>Q17FQ3</accession>
<dbReference type="PROSITE" id="PS51915">
    <property type="entry name" value="ZAD"/>
    <property type="match status" value="1"/>
</dbReference>
<sequence length="466" mass="51556">MDAAALRLADLEARRICRFCLRICSSEGDSGGGGLTDIGSNAKVVSQIAFALTLQVAPQDGLPQKICGGCEWLLEKFHKFKDQCVKAEMLLKTFVESGVPLMQCFEPVDFEEFRWKRKAWSGVDVGIQAVVEVKLEPVYEVMAPELIKQEVEPEEEWSYAEVPAVELNVDHADQVTMDEIARKLYESEDASHPGSVRVAELITEMEIGSPQLNASIIDSFEDISNDTVEFNPVQQPSVTTEDHKPVESYPNFSEAMLLLMEDDGAKSQDFQQPTENSPLSPSDVIYEGIPTTPLSESDGLSTRFVNMEPGEIVSDDEYENSSVVLLSSDTEDNPLPEKPKPIETPKPPKRSATADEDLRCGKCDRVFPQAQLLEAHQRSYHSRKKPTSSLQHKMAIMIDNPTKRCPKCAAMVHKASYWAHIKSHSAGERALVNYEKDEGATAAGTGTETATRSSALEDDLLWDTAV</sequence>
<reference evidence="6" key="3">
    <citation type="submission" date="2012-09" db="EMBL/GenBank/DDBJ databases">
        <authorList>
            <consortium name="VectorBase"/>
        </authorList>
    </citation>
    <scope>NUCLEOTIDE SEQUENCE</scope>
    <source>
        <strain evidence="6">Liverpool</strain>
    </source>
</reference>
<keyword evidence="2" id="KW-0862">Zinc</keyword>
<dbReference type="AlphaFoldDB" id="Q17FQ3"/>
<dbReference type="SUPFAM" id="SSF57716">
    <property type="entry name" value="Glucocorticoid receptor-like (DNA-binding domain)"/>
    <property type="match status" value="1"/>
</dbReference>
<dbReference type="EMBL" id="CH477269">
    <property type="protein sequence ID" value="EAT45371.1"/>
    <property type="molecule type" value="Genomic_DNA"/>
</dbReference>
<dbReference type="PROSITE" id="PS00028">
    <property type="entry name" value="ZINC_FINGER_C2H2_1"/>
    <property type="match status" value="1"/>
</dbReference>
<dbReference type="GO" id="GO:0008270">
    <property type="term" value="F:zinc ion binding"/>
    <property type="evidence" value="ECO:0007669"/>
    <property type="project" value="UniProtKB-UniRule"/>
</dbReference>